<comment type="caution">
    <text evidence="6">The sequence shown here is derived from an EMBL/GenBank/DDBJ whole genome shotgun (WGS) entry which is preliminary data.</text>
</comment>
<evidence type="ECO:0000313" key="7">
    <source>
        <dbReference type="Proteomes" id="UP000244073"/>
    </source>
</evidence>
<feature type="compositionally biased region" description="Basic and acidic residues" evidence="4">
    <location>
        <begin position="236"/>
        <end position="259"/>
    </location>
</feature>
<evidence type="ECO:0000256" key="4">
    <source>
        <dbReference type="SAM" id="MobiDB-lite"/>
    </source>
</evidence>
<feature type="compositionally biased region" description="Low complexity" evidence="4">
    <location>
        <begin position="61"/>
        <end position="70"/>
    </location>
</feature>
<evidence type="ECO:0000313" key="6">
    <source>
        <dbReference type="EMBL" id="PTU25212.1"/>
    </source>
</evidence>
<dbReference type="GO" id="GO:0005634">
    <property type="term" value="C:nucleus"/>
    <property type="evidence" value="ECO:0007669"/>
    <property type="project" value="UniProtKB-SubCell"/>
</dbReference>
<keyword evidence="2" id="KW-0597">Phosphoprotein</keyword>
<feature type="domain" description="DNA replication checkpoint mediator MRC1" evidence="5">
    <location>
        <begin position="898"/>
        <end position="1038"/>
    </location>
</feature>
<feature type="region of interest" description="Disordered" evidence="4">
    <location>
        <begin position="555"/>
        <end position="704"/>
    </location>
</feature>
<evidence type="ECO:0000259" key="5">
    <source>
        <dbReference type="Pfam" id="PF09444"/>
    </source>
</evidence>
<proteinExistence type="predicted"/>
<reference evidence="6 7" key="1">
    <citation type="journal article" date="2018" name="Proc. Natl. Acad. Sci. U.S.A.">
        <title>Linking secondary metabolites to gene clusters through genome sequencing of six diverse Aspergillus species.</title>
        <authorList>
            <person name="Kaerboelling I."/>
            <person name="Vesth T.C."/>
            <person name="Frisvad J.C."/>
            <person name="Nybo J.L."/>
            <person name="Theobald S."/>
            <person name="Kuo A."/>
            <person name="Bowyer P."/>
            <person name="Matsuda Y."/>
            <person name="Mondo S."/>
            <person name="Lyhne E.K."/>
            <person name="Kogle M.E."/>
            <person name="Clum A."/>
            <person name="Lipzen A."/>
            <person name="Salamov A."/>
            <person name="Ngan C.Y."/>
            <person name="Daum C."/>
            <person name="Chiniquy J."/>
            <person name="Barry K."/>
            <person name="LaButti K."/>
            <person name="Haridas S."/>
            <person name="Simmons B.A."/>
            <person name="Magnuson J.K."/>
            <person name="Mortensen U.H."/>
            <person name="Larsen T.O."/>
            <person name="Grigoriev I.V."/>
            <person name="Baker S.E."/>
            <person name="Andersen M.R."/>
        </authorList>
    </citation>
    <scope>NUCLEOTIDE SEQUENCE [LARGE SCALE GENOMIC DNA]</scope>
    <source>
        <strain evidence="6 7">IBT 24754</strain>
    </source>
</reference>
<dbReference type="VEuPathDB" id="FungiDB:P175DRAFT_0427679"/>
<dbReference type="PANTHER" id="PTHR14396:SF10">
    <property type="entry name" value="CLASPIN"/>
    <property type="match status" value="1"/>
</dbReference>
<feature type="compositionally biased region" description="Low complexity" evidence="4">
    <location>
        <begin position="1071"/>
        <end position="1083"/>
    </location>
</feature>
<feature type="compositionally biased region" description="Basic and acidic residues" evidence="4">
    <location>
        <begin position="558"/>
        <end position="581"/>
    </location>
</feature>
<dbReference type="Proteomes" id="UP000244073">
    <property type="component" value="Unassembled WGS sequence"/>
</dbReference>
<feature type="compositionally biased region" description="Acidic residues" evidence="4">
    <location>
        <begin position="924"/>
        <end position="935"/>
    </location>
</feature>
<feature type="compositionally biased region" description="Acidic residues" evidence="4">
    <location>
        <begin position="1150"/>
        <end position="1172"/>
    </location>
</feature>
<feature type="compositionally biased region" description="Polar residues" evidence="4">
    <location>
        <begin position="43"/>
        <end position="60"/>
    </location>
</feature>
<accession>A0A2T5M9J9</accession>
<feature type="compositionally biased region" description="Basic and acidic residues" evidence="4">
    <location>
        <begin position="897"/>
        <end position="906"/>
    </location>
</feature>
<keyword evidence="3" id="KW-0539">Nucleus</keyword>
<feature type="compositionally biased region" description="Low complexity" evidence="4">
    <location>
        <begin position="1246"/>
        <end position="1263"/>
    </location>
</feature>
<evidence type="ECO:0000256" key="2">
    <source>
        <dbReference type="ARBA" id="ARBA00022553"/>
    </source>
</evidence>
<evidence type="ECO:0000256" key="3">
    <source>
        <dbReference type="ARBA" id="ARBA00023242"/>
    </source>
</evidence>
<dbReference type="OrthoDB" id="2130597at2759"/>
<dbReference type="EMBL" id="MSFN02000001">
    <property type="protein sequence ID" value="PTU25212.1"/>
    <property type="molecule type" value="Genomic_DNA"/>
</dbReference>
<feature type="region of interest" description="Disordered" evidence="4">
    <location>
        <begin position="1"/>
        <end position="88"/>
    </location>
</feature>
<gene>
    <name evidence="6" type="ORF">P175DRAFT_0427679</name>
</gene>
<feature type="compositionally biased region" description="Basic and acidic residues" evidence="4">
    <location>
        <begin position="129"/>
        <end position="138"/>
    </location>
</feature>
<dbReference type="GO" id="GO:0007095">
    <property type="term" value="P:mitotic G2 DNA damage checkpoint signaling"/>
    <property type="evidence" value="ECO:0007669"/>
    <property type="project" value="TreeGrafter"/>
</dbReference>
<protein>
    <recommendedName>
        <fullName evidence="5">DNA replication checkpoint mediator MRC1 domain-containing protein</fullName>
    </recommendedName>
</protein>
<feature type="region of interest" description="Disordered" evidence="4">
    <location>
        <begin position="736"/>
        <end position="781"/>
    </location>
</feature>
<feature type="compositionally biased region" description="Polar residues" evidence="4">
    <location>
        <begin position="1060"/>
        <end position="1070"/>
    </location>
</feature>
<evidence type="ECO:0000256" key="1">
    <source>
        <dbReference type="ARBA" id="ARBA00004123"/>
    </source>
</evidence>
<dbReference type="RefSeq" id="XP_040756604.1">
    <property type="nucleotide sequence ID" value="XM_040893261.1"/>
</dbReference>
<feature type="compositionally biased region" description="Polar residues" evidence="4">
    <location>
        <begin position="736"/>
        <end position="748"/>
    </location>
</feature>
<dbReference type="InterPro" id="IPR024146">
    <property type="entry name" value="Claspin"/>
</dbReference>
<organism evidence="6 7">
    <name type="scientific">Aspergillus ochraceoroseus IBT 24754</name>
    <dbReference type="NCBI Taxonomy" id="1392256"/>
    <lineage>
        <taxon>Eukaryota</taxon>
        <taxon>Fungi</taxon>
        <taxon>Dikarya</taxon>
        <taxon>Ascomycota</taxon>
        <taxon>Pezizomycotina</taxon>
        <taxon>Eurotiomycetes</taxon>
        <taxon>Eurotiomycetidae</taxon>
        <taxon>Eurotiales</taxon>
        <taxon>Aspergillaceae</taxon>
        <taxon>Aspergillus</taxon>
        <taxon>Aspergillus subgen. Nidulantes</taxon>
    </lineage>
</organism>
<dbReference type="PANTHER" id="PTHR14396">
    <property type="entry name" value="CLASPIN"/>
    <property type="match status" value="1"/>
</dbReference>
<dbReference type="InterPro" id="IPR018564">
    <property type="entry name" value="Repl_chkpnt_MRC1_dom"/>
</dbReference>
<feature type="compositionally biased region" description="Basic and acidic residues" evidence="4">
    <location>
        <begin position="936"/>
        <end position="945"/>
    </location>
</feature>
<sequence length="1328" mass="146171">MSSPSTPSRRTTRSAASSPEILTPGRKIKAMLAAFDSDSDSDNAVSHPQRSSAGLVNALTSNSASNSNANPTRPFAVDWDPAEDDEDEQVVMPRGRMAARLMQGLARTKDTDTSAVDNLVETAFERVSKTLRAEKSVDGDGDDDDDDDDGDLPAAGPRRRIKSGKRASPAADEARSRSRSFSPLFMSSPTKQQSNENNDDDDEEEEDDEGAGSGNEDVQPKRNSRFLALVAQKRKQREEKEKIEAEKRAARAKEREKLSSDIIPDGESADERSEGRRLTQESRPARKASKKALEEMNRETQRMSRNMELTHKMETKKKITKESFFARFNFMQPAEQPEENSSTTADSQNSSDIEARKGKETPHTSPIMGPALKPTTDVADNSTQEAEVEFPSLDQMMNGQGLVDESILGIMEEQVVSTEVSLVKKVQMPLRSAPVRVRLSRQQVAQHQQDDSDSDLEIVTSPAKCRRIAAFENLPVRNVQEPPSMFKLKALAQLRSPTRKSTMNSAELSAHLLYQAKQQAAQERKERIEELRARGIVVETSAERAALEDEIENLVENARQEGEEIARREREASKRENGENVDHDDDDDDSDYDYFSGSEEEDGDVDGEGDEDEDDDDDDDEEEGEDVDNEETAEAEEGRKGLIDSEADEGDESDGSQDEQMLEPLVEETIHPTQRRKRPTRVISDDEDEDAAPRTPAKPINPFLNSVERPVIPVHPSNDGMMSLTQAFAGTLAGSQDMTQEATGTIPQSLPDPVPMGTHEDSDAQTIIKDSQEQRRGSTDLFVGYSQPEHRISESPAPRMSQIPDPTQDAGFVLSPFDPNKRFLGTPPTSTIETVLIDQENSPIASRKLKNLRRGKTTDLSVIEEQEESGFEIDASAFDVMRKAVKKAKNTAEAFDRKTSKAKDVVEEAAEESDDEYAGLGGVSDDEGSDEEDAFDREMINDNSGEKVDAKQLAALNALHQRNADEKEVAKLLKDITTGALRRRRGAEDEFDLDDSDDELLARRREKQREFARMRNALLADGKIGEIAENPKKAAFFKAIEDHDDNDDVGLDFLGYDQAATAQDDSSSQDAGPGPEAEASAPGENKRKRPLEPAAEDDVNKRPPPHLRRKPASAMSKRPATLAEIRETVSFLTERPEYDSFQEDVSMVDGEGEEEYADDDDDGGNDEGEDGTQEPSVTSRHREGSAAPIHPRRTRGPVVDRLALLRQASSNSATSASANTRFAFHTGSGSDRAAAVGFRPPMLRRTTTTSSSSSSATSTADSSRGVSKAPGASLAKKGSVNYYTAAREAERERQLRTQHRNRGSNITALLNKHASNRLGALGGTGQWD</sequence>
<feature type="compositionally biased region" description="Acidic residues" evidence="4">
    <location>
        <begin position="139"/>
        <end position="151"/>
    </location>
</feature>
<feature type="compositionally biased region" description="Polar residues" evidence="4">
    <location>
        <begin position="179"/>
        <end position="194"/>
    </location>
</feature>
<feature type="compositionally biased region" description="Basic and acidic residues" evidence="4">
    <location>
        <begin position="291"/>
        <end position="302"/>
    </location>
</feature>
<feature type="compositionally biased region" description="Acidic residues" evidence="4">
    <location>
        <begin position="907"/>
        <end position="917"/>
    </location>
</feature>
<feature type="compositionally biased region" description="Polar residues" evidence="4">
    <location>
        <begin position="339"/>
        <end position="352"/>
    </location>
</feature>
<feature type="compositionally biased region" description="Acidic residues" evidence="4">
    <location>
        <begin position="197"/>
        <end position="210"/>
    </location>
</feature>
<feature type="compositionally biased region" description="Acidic residues" evidence="4">
    <location>
        <begin position="582"/>
        <end position="635"/>
    </location>
</feature>
<feature type="region of interest" description="Disordered" evidence="4">
    <location>
        <begin position="129"/>
        <end position="392"/>
    </location>
</feature>
<feature type="region of interest" description="Disordered" evidence="4">
    <location>
        <begin position="1048"/>
        <end position="1198"/>
    </location>
</feature>
<feature type="region of interest" description="Disordered" evidence="4">
    <location>
        <begin position="1226"/>
        <end position="1328"/>
    </location>
</feature>
<dbReference type="GO" id="GO:0033314">
    <property type="term" value="P:mitotic DNA replication checkpoint signaling"/>
    <property type="evidence" value="ECO:0007669"/>
    <property type="project" value="TreeGrafter"/>
</dbReference>
<feature type="compositionally biased region" description="Basic and acidic residues" evidence="4">
    <location>
        <begin position="269"/>
        <end position="284"/>
    </location>
</feature>
<dbReference type="Pfam" id="PF09444">
    <property type="entry name" value="MRC1"/>
    <property type="match status" value="1"/>
</dbReference>
<feature type="region of interest" description="Disordered" evidence="4">
    <location>
        <begin position="897"/>
        <end position="945"/>
    </location>
</feature>
<comment type="subcellular location">
    <subcellularLocation>
        <location evidence="1">Nucleus</location>
    </subcellularLocation>
</comment>
<dbReference type="GeneID" id="63810143"/>
<name>A0A2T5M9J9_9EURO</name>
<feature type="compositionally biased region" description="Basic and acidic residues" evidence="4">
    <location>
        <begin position="353"/>
        <end position="362"/>
    </location>
</feature>
<feature type="compositionally biased region" description="Acidic residues" evidence="4">
    <location>
        <begin position="645"/>
        <end position="661"/>
    </location>
</feature>
<feature type="compositionally biased region" description="Low complexity" evidence="4">
    <location>
        <begin position="1"/>
        <end position="19"/>
    </location>
</feature>
<feature type="compositionally biased region" description="Basic and acidic residues" evidence="4">
    <location>
        <begin position="308"/>
        <end position="321"/>
    </location>
</feature>
<dbReference type="GO" id="GO:0010997">
    <property type="term" value="F:anaphase-promoting complex binding"/>
    <property type="evidence" value="ECO:0007669"/>
    <property type="project" value="TreeGrafter"/>
</dbReference>